<proteinExistence type="predicted"/>
<feature type="signal peptide" evidence="1">
    <location>
        <begin position="1"/>
        <end position="19"/>
    </location>
</feature>
<keyword evidence="1" id="KW-0732">Signal</keyword>
<evidence type="ECO:0000313" key="2">
    <source>
        <dbReference type="EMBL" id="KAL0266904.1"/>
    </source>
</evidence>
<organism evidence="2">
    <name type="scientific">Menopon gallinae</name>
    <name type="common">poultry shaft louse</name>
    <dbReference type="NCBI Taxonomy" id="328185"/>
    <lineage>
        <taxon>Eukaryota</taxon>
        <taxon>Metazoa</taxon>
        <taxon>Ecdysozoa</taxon>
        <taxon>Arthropoda</taxon>
        <taxon>Hexapoda</taxon>
        <taxon>Insecta</taxon>
        <taxon>Pterygota</taxon>
        <taxon>Neoptera</taxon>
        <taxon>Paraneoptera</taxon>
        <taxon>Psocodea</taxon>
        <taxon>Troctomorpha</taxon>
        <taxon>Phthiraptera</taxon>
        <taxon>Amblycera</taxon>
        <taxon>Menoponidae</taxon>
        <taxon>Menopon</taxon>
    </lineage>
</organism>
<accession>A0AAW2HB63</accession>
<sequence length="256" mass="28406">MASFKIALLVLLAFGAVQCHSAAVVEPEPRELDVLLAAQQVIKIVRNVVGAIEKGIQESKPCLDMLIQQLTPEVGVVIKDLVNKILGMVKDEKTRIEFMIKEFEGLLNAIKKIRVCSDPVKKDLEKTLAKLEIGLLGAVRESIKANKDDLNDIKTGFERILKKFRTLYDTEITALTGCIKPGHPNAQKCINDEVAKIKKAVVGLAAEVLLFVDEAQDVLKNFALKTLEKVQPFLTQFEKDVDPIMKKISDCIAKMK</sequence>
<comment type="caution">
    <text evidence="2">The sequence shown here is derived from an EMBL/GenBank/DDBJ whole genome shotgun (WGS) entry which is preliminary data.</text>
</comment>
<protein>
    <submittedName>
        <fullName evidence="2">Uncharacterized protein</fullName>
    </submittedName>
</protein>
<gene>
    <name evidence="2" type="ORF">PYX00_009324</name>
</gene>
<evidence type="ECO:0000256" key="1">
    <source>
        <dbReference type="SAM" id="SignalP"/>
    </source>
</evidence>
<dbReference type="EMBL" id="JARGDH010000005">
    <property type="protein sequence ID" value="KAL0266904.1"/>
    <property type="molecule type" value="Genomic_DNA"/>
</dbReference>
<name>A0AAW2HB63_9NEOP</name>
<dbReference type="AlphaFoldDB" id="A0AAW2HB63"/>
<reference evidence="2" key="1">
    <citation type="journal article" date="2024" name="Gigascience">
        <title>Chromosome-level genome of the poultry shaft louse Menopon gallinae provides insight into the host-switching and adaptive evolution of parasitic lice.</title>
        <authorList>
            <person name="Xu Y."/>
            <person name="Ma L."/>
            <person name="Liu S."/>
            <person name="Liang Y."/>
            <person name="Liu Q."/>
            <person name="He Z."/>
            <person name="Tian L."/>
            <person name="Duan Y."/>
            <person name="Cai W."/>
            <person name="Li H."/>
            <person name="Song F."/>
        </authorList>
    </citation>
    <scope>NUCLEOTIDE SEQUENCE</scope>
    <source>
        <strain evidence="2">Cailab_2023a</strain>
    </source>
</reference>
<feature type="chain" id="PRO_5043923805" evidence="1">
    <location>
        <begin position="20"/>
        <end position="256"/>
    </location>
</feature>